<keyword evidence="2 6" id="KW-0812">Transmembrane</keyword>
<dbReference type="EMBL" id="CAJNDS010000255">
    <property type="protein sequence ID" value="CAE7034573.1"/>
    <property type="molecule type" value="Genomic_DNA"/>
</dbReference>
<dbReference type="OrthoDB" id="421226at2759"/>
<evidence type="ECO:0000313" key="9">
    <source>
        <dbReference type="Proteomes" id="UP000604046"/>
    </source>
</evidence>
<keyword evidence="3 6" id="KW-1133">Transmembrane helix</keyword>
<feature type="non-terminal residue" evidence="8">
    <location>
        <position position="1"/>
    </location>
</feature>
<evidence type="ECO:0000256" key="6">
    <source>
        <dbReference type="SAM" id="Phobius"/>
    </source>
</evidence>
<dbReference type="GO" id="GO:0035725">
    <property type="term" value="P:sodium ion transmembrane transport"/>
    <property type="evidence" value="ECO:0007669"/>
    <property type="project" value="TreeGrafter"/>
</dbReference>
<dbReference type="SUPFAM" id="SSF51206">
    <property type="entry name" value="cAMP-binding domain-like"/>
    <property type="match status" value="1"/>
</dbReference>
<feature type="transmembrane region" description="Helical" evidence="6">
    <location>
        <begin position="330"/>
        <end position="351"/>
    </location>
</feature>
<organism evidence="8 9">
    <name type="scientific">Symbiodinium natans</name>
    <dbReference type="NCBI Taxonomy" id="878477"/>
    <lineage>
        <taxon>Eukaryota</taxon>
        <taxon>Sar</taxon>
        <taxon>Alveolata</taxon>
        <taxon>Dinophyceae</taxon>
        <taxon>Suessiales</taxon>
        <taxon>Symbiodiniaceae</taxon>
        <taxon>Symbiodinium</taxon>
    </lineage>
</organism>
<dbReference type="InterPro" id="IPR018490">
    <property type="entry name" value="cNMP-bd_dom_sf"/>
</dbReference>
<feature type="transmembrane region" description="Helical" evidence="6">
    <location>
        <begin position="405"/>
        <end position="431"/>
    </location>
</feature>
<evidence type="ECO:0000313" key="8">
    <source>
        <dbReference type="EMBL" id="CAE7034573.1"/>
    </source>
</evidence>
<dbReference type="InterPro" id="IPR051413">
    <property type="entry name" value="K/Na_HCN_channel"/>
</dbReference>
<name>A0A812IGA3_9DINO</name>
<evidence type="ECO:0000256" key="2">
    <source>
        <dbReference type="ARBA" id="ARBA00022692"/>
    </source>
</evidence>
<feature type="transmembrane region" description="Helical" evidence="6">
    <location>
        <begin position="180"/>
        <end position="199"/>
    </location>
</feature>
<feature type="region of interest" description="Disordered" evidence="5">
    <location>
        <begin position="38"/>
        <end position="61"/>
    </location>
</feature>
<feature type="domain" description="Ion transport" evidence="7">
    <location>
        <begin position="181"/>
        <end position="433"/>
    </location>
</feature>
<dbReference type="SUPFAM" id="SSF81324">
    <property type="entry name" value="Voltage-gated potassium channels"/>
    <property type="match status" value="1"/>
</dbReference>
<evidence type="ECO:0000256" key="1">
    <source>
        <dbReference type="ARBA" id="ARBA00004141"/>
    </source>
</evidence>
<dbReference type="InterPro" id="IPR005821">
    <property type="entry name" value="Ion_trans_dom"/>
</dbReference>
<dbReference type="GO" id="GO:0098855">
    <property type="term" value="C:HCN channel complex"/>
    <property type="evidence" value="ECO:0007669"/>
    <property type="project" value="TreeGrafter"/>
</dbReference>
<evidence type="ECO:0000256" key="4">
    <source>
        <dbReference type="ARBA" id="ARBA00023136"/>
    </source>
</evidence>
<feature type="transmembrane region" description="Helical" evidence="6">
    <location>
        <begin position="206"/>
        <end position="224"/>
    </location>
</feature>
<protein>
    <submittedName>
        <fullName evidence="8">CNGA1 protein</fullName>
    </submittedName>
</protein>
<comment type="caution">
    <text evidence="8">The sequence shown here is derived from an EMBL/GenBank/DDBJ whole genome shotgun (WGS) entry which is preliminary data.</text>
</comment>
<dbReference type="GO" id="GO:0005249">
    <property type="term" value="F:voltage-gated potassium channel activity"/>
    <property type="evidence" value="ECO:0007669"/>
    <property type="project" value="TreeGrafter"/>
</dbReference>
<proteinExistence type="predicted"/>
<keyword evidence="4 6" id="KW-0472">Membrane</keyword>
<gene>
    <name evidence="8" type="primary">CNGA1</name>
    <name evidence="8" type="ORF">SNAT2548_LOCUS4142</name>
</gene>
<reference evidence="8" key="1">
    <citation type="submission" date="2021-02" db="EMBL/GenBank/DDBJ databases">
        <authorList>
            <person name="Dougan E. K."/>
            <person name="Rhodes N."/>
            <person name="Thang M."/>
            <person name="Chan C."/>
        </authorList>
    </citation>
    <scope>NUCLEOTIDE SEQUENCE</scope>
</reference>
<comment type="subcellular location">
    <subcellularLocation>
        <location evidence="1">Membrane</location>
        <topology evidence="1">Multi-pass membrane protein</topology>
    </subcellularLocation>
</comment>
<dbReference type="Pfam" id="PF00520">
    <property type="entry name" value="Ion_trans"/>
    <property type="match status" value="1"/>
</dbReference>
<evidence type="ECO:0000256" key="5">
    <source>
        <dbReference type="SAM" id="MobiDB-lite"/>
    </source>
</evidence>
<sequence length="666" mass="76307">MELNHSDDYNKYVKAELDKLYESLVRRYEEVHPARESFQEHLADSSQVSSLSTFNGHESPAVGRELMHGMSQASVDSLDTHATSQPPQPILNWALLCEGLMHQHEGELDEENDQQMSYIKDVLTMRSPWKTTLTYHALKKDNARPFSSLSRMKSLRMQEAALDQSCLQPFVRQPNSKLQIVWSLLGSLFIIWDLITIPLELFDDQNMITFLVLVGKISFVYWLLDMPSHLIFGVEVDGFLELRPRELARRYCRSWFAIDLTVIMVDALLMLLQELHGSEPEGSPVRSARYLRTLRLLRLLRLLRVAKLQQELTRLANNFLSTYAFMVMKVVSGLLMILAVNHLIACCWYGIGRWTFDSGDSWLINADIDIEDLANAYAVSIHWSLTQFTPATNNVAPVNAVERFFAVWVILLAMGTFSSFISSITTTVSTLRAARAEQFKHHSILVRFFNERNLSTDLYGKINDILKRQGAYDIRVKEQNVNLLQGIPDRLKVDLHEEMFMSSLMQLGIWRHWHHTDDFNFCREVCNLAMCEHVATPGQDAFMPGTDCEEVYIIESGSMGYIARQLTSFESELCESGEVLCLPCMWAEWLHRGRLAANTGVTCYYNGINGEKFANLVKRHGPLWQYLQIYGILFIGEVEHMDAEDIFVTDKCISATKVDDIAQRAK</sequence>
<evidence type="ECO:0000256" key="3">
    <source>
        <dbReference type="ARBA" id="ARBA00022989"/>
    </source>
</evidence>
<dbReference type="PANTHER" id="PTHR45689">
    <property type="entry name" value="I[[H]] CHANNEL, ISOFORM E"/>
    <property type="match status" value="1"/>
</dbReference>
<accession>A0A812IGA3</accession>
<dbReference type="PANTHER" id="PTHR45689:SF5">
    <property type="entry name" value="I[[H]] CHANNEL, ISOFORM E"/>
    <property type="match status" value="1"/>
</dbReference>
<dbReference type="GO" id="GO:0003254">
    <property type="term" value="P:regulation of membrane depolarization"/>
    <property type="evidence" value="ECO:0007669"/>
    <property type="project" value="TreeGrafter"/>
</dbReference>
<evidence type="ECO:0000259" key="7">
    <source>
        <dbReference type="Pfam" id="PF00520"/>
    </source>
</evidence>
<keyword evidence="9" id="KW-1185">Reference proteome</keyword>
<dbReference type="Gene3D" id="1.10.287.70">
    <property type="match status" value="1"/>
</dbReference>
<dbReference type="AlphaFoldDB" id="A0A812IGA3"/>
<feature type="compositionally biased region" description="Polar residues" evidence="5">
    <location>
        <begin position="44"/>
        <end position="56"/>
    </location>
</feature>
<dbReference type="Proteomes" id="UP000604046">
    <property type="component" value="Unassembled WGS sequence"/>
</dbReference>